<gene>
    <name evidence="2" type="ORF">GQ61_00775</name>
</gene>
<name>A0A1W6N2M0_9PROT</name>
<keyword evidence="1" id="KW-0472">Membrane</keyword>
<keyword evidence="3" id="KW-1185">Reference proteome</keyword>
<evidence type="ECO:0000313" key="2">
    <source>
        <dbReference type="EMBL" id="ARN84114.1"/>
    </source>
</evidence>
<dbReference type="AlphaFoldDB" id="A0A1W6N2M0"/>
<dbReference type="KEGG" id="naf:GQ61_00775"/>
<feature type="transmembrane region" description="Helical" evidence="1">
    <location>
        <begin position="29"/>
        <end position="46"/>
    </location>
</feature>
<dbReference type="EMBL" id="CP008743">
    <property type="protein sequence ID" value="ARN84114.1"/>
    <property type="molecule type" value="Genomic_DNA"/>
</dbReference>
<evidence type="ECO:0000313" key="3">
    <source>
        <dbReference type="Proteomes" id="UP000237351"/>
    </source>
</evidence>
<accession>A0A1W6N2M0</accession>
<keyword evidence="1" id="KW-1133">Transmembrane helix</keyword>
<organism evidence="2 3">
    <name type="scientific">Candidatus Nucleicultrix amoebiphila FS5</name>
    <dbReference type="NCBI Taxonomy" id="1414854"/>
    <lineage>
        <taxon>Bacteria</taxon>
        <taxon>Pseudomonadati</taxon>
        <taxon>Pseudomonadota</taxon>
        <taxon>Alphaproteobacteria</taxon>
        <taxon>Holosporales</taxon>
        <taxon>Candidatus Nucleicultricaceae</taxon>
        <taxon>Candidatus Nucleicultrix</taxon>
    </lineage>
</organism>
<dbReference type="STRING" id="1414854.GQ61_00775"/>
<sequence length="65" mass="7695">MLSIHPFYYLIASLIFACGLLFRSRFDKAFFILFIISFSIGLYKLFMEPIADFPLFFAIIHMFTK</sequence>
<protein>
    <submittedName>
        <fullName evidence="2">Uncharacterized protein</fullName>
    </submittedName>
</protein>
<reference evidence="2 3" key="1">
    <citation type="submission" date="2014-06" db="EMBL/GenBank/DDBJ databases">
        <title>The genome of the endonuclear symbiont Nucleicultrix amoebiphila.</title>
        <authorList>
            <person name="Schulz F."/>
            <person name="Horn M."/>
        </authorList>
    </citation>
    <scope>NUCLEOTIDE SEQUENCE [LARGE SCALE GENOMIC DNA]</scope>
    <source>
        <strain evidence="2 3">FS5</strain>
    </source>
</reference>
<keyword evidence="1" id="KW-0812">Transmembrane</keyword>
<feature type="transmembrane region" description="Helical" evidence="1">
    <location>
        <begin position="6"/>
        <end position="22"/>
    </location>
</feature>
<dbReference type="Proteomes" id="UP000237351">
    <property type="component" value="Chromosome"/>
</dbReference>
<evidence type="ECO:0000256" key="1">
    <source>
        <dbReference type="SAM" id="Phobius"/>
    </source>
</evidence>
<proteinExistence type="predicted"/>